<dbReference type="Gene3D" id="3.30.565.10">
    <property type="entry name" value="Histidine kinase-like ATPase, C-terminal domain"/>
    <property type="match status" value="1"/>
</dbReference>
<sequence>MPVTIARIAEDDATYAWDLVACTSELEHWRAIAAGAVGRLGGDRDAVALTRLGVTELISNVIKHVAHDPRCRLVVTCESDRDVRISVCDRSLRVPKLTVPDWSSESGRGLWLLCEMAPAWGCTRLDGGKSVWFRFPLACGDGETARR</sequence>
<evidence type="ECO:0000313" key="3">
    <source>
        <dbReference type="EMBL" id="KAB8165755.1"/>
    </source>
</evidence>
<reference evidence="3" key="1">
    <citation type="submission" date="2019-10" db="EMBL/GenBank/DDBJ databases">
        <title>Nonomuraea sp. nov., isolated from Phyllanthus amarus.</title>
        <authorList>
            <person name="Klykleung N."/>
            <person name="Tanasupawat S."/>
        </authorList>
    </citation>
    <scope>NUCLEOTIDE SEQUENCE [LARGE SCALE GENOMIC DNA]</scope>
    <source>
        <strain evidence="3">3MP-10</strain>
    </source>
</reference>
<name>A0A5N6ABX9_9ACTN</name>
<dbReference type="Proteomes" id="UP000314251">
    <property type="component" value="Unassembled WGS sequence"/>
</dbReference>
<keyword evidence="1" id="KW-0723">Serine/threonine-protein kinase</keyword>
<dbReference type="GO" id="GO:0004674">
    <property type="term" value="F:protein serine/threonine kinase activity"/>
    <property type="evidence" value="ECO:0007669"/>
    <property type="project" value="UniProtKB-KW"/>
</dbReference>
<keyword evidence="4" id="KW-1185">Reference proteome</keyword>
<keyword evidence="3" id="KW-0547">Nucleotide-binding</keyword>
<protein>
    <submittedName>
        <fullName evidence="3">ATP-binding protein</fullName>
    </submittedName>
</protein>
<accession>A0A5N6ABX9</accession>
<dbReference type="GO" id="GO:0005524">
    <property type="term" value="F:ATP binding"/>
    <property type="evidence" value="ECO:0007669"/>
    <property type="project" value="UniProtKB-KW"/>
</dbReference>
<dbReference type="PANTHER" id="PTHR35526">
    <property type="entry name" value="ANTI-SIGMA-F FACTOR RSBW-RELATED"/>
    <property type="match status" value="1"/>
</dbReference>
<organism evidence="3 4">
    <name type="scientific">Streptomyces mimosae</name>
    <dbReference type="NCBI Taxonomy" id="2586635"/>
    <lineage>
        <taxon>Bacteria</taxon>
        <taxon>Bacillati</taxon>
        <taxon>Actinomycetota</taxon>
        <taxon>Actinomycetes</taxon>
        <taxon>Kitasatosporales</taxon>
        <taxon>Streptomycetaceae</taxon>
        <taxon>Streptomyces</taxon>
    </lineage>
</organism>
<evidence type="ECO:0000313" key="4">
    <source>
        <dbReference type="Proteomes" id="UP000314251"/>
    </source>
</evidence>
<dbReference type="OrthoDB" id="4301723at2"/>
<dbReference type="PANTHER" id="PTHR35526:SF3">
    <property type="entry name" value="ANTI-SIGMA-F FACTOR RSBW"/>
    <property type="match status" value="1"/>
</dbReference>
<evidence type="ECO:0000259" key="2">
    <source>
        <dbReference type="Pfam" id="PF13581"/>
    </source>
</evidence>
<comment type="caution">
    <text evidence="3">The sequence shown here is derived from an EMBL/GenBank/DDBJ whole genome shotgun (WGS) entry which is preliminary data.</text>
</comment>
<keyword evidence="1" id="KW-0808">Transferase</keyword>
<evidence type="ECO:0000256" key="1">
    <source>
        <dbReference type="ARBA" id="ARBA00022527"/>
    </source>
</evidence>
<dbReference type="InterPro" id="IPR036890">
    <property type="entry name" value="HATPase_C_sf"/>
</dbReference>
<feature type="domain" description="Histidine kinase/HSP90-like ATPase" evidence="2">
    <location>
        <begin position="25"/>
        <end position="134"/>
    </location>
</feature>
<dbReference type="RefSeq" id="WP_139667761.1">
    <property type="nucleotide sequence ID" value="NZ_VDLY02000007.1"/>
</dbReference>
<gene>
    <name evidence="3" type="ORF">FH607_012510</name>
</gene>
<dbReference type="AlphaFoldDB" id="A0A5N6ABX9"/>
<keyword evidence="3" id="KW-0067">ATP-binding</keyword>
<dbReference type="Pfam" id="PF13581">
    <property type="entry name" value="HATPase_c_2"/>
    <property type="match status" value="1"/>
</dbReference>
<proteinExistence type="predicted"/>
<keyword evidence="1" id="KW-0418">Kinase</keyword>
<dbReference type="InterPro" id="IPR050267">
    <property type="entry name" value="Anti-sigma-factor_SerPK"/>
</dbReference>
<dbReference type="SUPFAM" id="SSF55874">
    <property type="entry name" value="ATPase domain of HSP90 chaperone/DNA topoisomerase II/histidine kinase"/>
    <property type="match status" value="1"/>
</dbReference>
<dbReference type="InterPro" id="IPR003594">
    <property type="entry name" value="HATPase_dom"/>
</dbReference>
<dbReference type="CDD" id="cd16936">
    <property type="entry name" value="HATPase_RsbW-like"/>
    <property type="match status" value="1"/>
</dbReference>
<dbReference type="EMBL" id="VDLY02000007">
    <property type="protein sequence ID" value="KAB8165755.1"/>
    <property type="molecule type" value="Genomic_DNA"/>
</dbReference>